<evidence type="ECO:0000256" key="1">
    <source>
        <dbReference type="SAM" id="Phobius"/>
    </source>
</evidence>
<sequence>MLSTRNLGALRQRSCDRASNWAAEPEFPNGDWFAQPPPCMTKGLPCYFDPSQSTRSSCHLSCVVSSSFTYTNPWMPGPYRTSPTNHGSVAPPFTFDLLAEASIWPRYYPPQCIIESGSDVYMQGRALQETERHSSSWCKLADDDRTYMPISALVVSEYCSGVAFRSTCPDSCRRTVVSKLSSGLLGRPHAQAWVYMGPIMASVQIIANAINAIIIRQTPGYESVDVGRLILIWLMRQRLAWLAVGLPPLQFSEALYLSSATSALAAEVLLQLVSAFAIGYVANYGRVNEMYTPATTVDASLRREALLMYAGAMMWLAALIFSIAGIVTCFARLDAVISLVGRRIFRLEDKD</sequence>
<keyword evidence="1" id="KW-0472">Membrane</keyword>
<feature type="transmembrane region" description="Helical" evidence="1">
    <location>
        <begin position="226"/>
        <end position="244"/>
    </location>
</feature>
<feature type="transmembrane region" description="Helical" evidence="1">
    <location>
        <begin position="306"/>
        <end position="333"/>
    </location>
</feature>
<protein>
    <recommendedName>
        <fullName evidence="4">Transmembrane protein</fullName>
    </recommendedName>
</protein>
<gene>
    <name evidence="2" type="ORF">B0H63DRAFT_511567</name>
</gene>
<reference evidence="2" key="2">
    <citation type="submission" date="2023-06" db="EMBL/GenBank/DDBJ databases">
        <authorList>
            <consortium name="Lawrence Berkeley National Laboratory"/>
            <person name="Haridas S."/>
            <person name="Hensen N."/>
            <person name="Bonometti L."/>
            <person name="Westerberg I."/>
            <person name="Brannstrom I.O."/>
            <person name="Guillou S."/>
            <person name="Cros-Aarteil S."/>
            <person name="Calhoun S."/>
            <person name="Kuo A."/>
            <person name="Mondo S."/>
            <person name="Pangilinan J."/>
            <person name="Riley R."/>
            <person name="LaButti K."/>
            <person name="Andreopoulos B."/>
            <person name="Lipzen A."/>
            <person name="Chen C."/>
            <person name="Yanf M."/>
            <person name="Daum C."/>
            <person name="Ng V."/>
            <person name="Clum A."/>
            <person name="Steindorff A."/>
            <person name="Ohm R."/>
            <person name="Martin F."/>
            <person name="Silar P."/>
            <person name="Natvig D."/>
            <person name="Lalanne C."/>
            <person name="Gautier V."/>
            <person name="Ament-velasquez S.L."/>
            <person name="Kruys A."/>
            <person name="Hutchinson M.I."/>
            <person name="Powell A.J."/>
            <person name="Barry K."/>
            <person name="Miller A.N."/>
            <person name="Grigoriev I.V."/>
            <person name="Debuchy R."/>
            <person name="Gladieux P."/>
            <person name="Thoren M.H."/>
            <person name="Johannesson H."/>
        </authorList>
    </citation>
    <scope>NUCLEOTIDE SEQUENCE</scope>
    <source>
        <strain evidence="2">CBS 232.78</strain>
    </source>
</reference>
<keyword evidence="3" id="KW-1185">Reference proteome</keyword>
<reference evidence="2" key="1">
    <citation type="journal article" date="2023" name="Mol. Phylogenet. Evol.">
        <title>Genome-scale phylogeny and comparative genomics of the fungal order Sordariales.</title>
        <authorList>
            <person name="Hensen N."/>
            <person name="Bonometti L."/>
            <person name="Westerberg I."/>
            <person name="Brannstrom I.O."/>
            <person name="Guillou S."/>
            <person name="Cros-Aarteil S."/>
            <person name="Calhoun S."/>
            <person name="Haridas S."/>
            <person name="Kuo A."/>
            <person name="Mondo S."/>
            <person name="Pangilinan J."/>
            <person name="Riley R."/>
            <person name="LaButti K."/>
            <person name="Andreopoulos B."/>
            <person name="Lipzen A."/>
            <person name="Chen C."/>
            <person name="Yan M."/>
            <person name="Daum C."/>
            <person name="Ng V."/>
            <person name="Clum A."/>
            <person name="Steindorff A."/>
            <person name="Ohm R.A."/>
            <person name="Martin F."/>
            <person name="Silar P."/>
            <person name="Natvig D.O."/>
            <person name="Lalanne C."/>
            <person name="Gautier V."/>
            <person name="Ament-Velasquez S.L."/>
            <person name="Kruys A."/>
            <person name="Hutchinson M.I."/>
            <person name="Powell A.J."/>
            <person name="Barry K."/>
            <person name="Miller A.N."/>
            <person name="Grigoriev I.V."/>
            <person name="Debuchy R."/>
            <person name="Gladieux P."/>
            <person name="Hiltunen Thoren M."/>
            <person name="Johannesson H."/>
        </authorList>
    </citation>
    <scope>NUCLEOTIDE SEQUENCE</scope>
    <source>
        <strain evidence="2">CBS 232.78</strain>
    </source>
</reference>
<accession>A0AAE0NHZ4</accession>
<keyword evidence="1" id="KW-0812">Transmembrane</keyword>
<dbReference type="Proteomes" id="UP001285441">
    <property type="component" value="Unassembled WGS sequence"/>
</dbReference>
<feature type="transmembrane region" description="Helical" evidence="1">
    <location>
        <begin position="192"/>
        <end position="214"/>
    </location>
</feature>
<feature type="transmembrane region" description="Helical" evidence="1">
    <location>
        <begin position="264"/>
        <end position="285"/>
    </location>
</feature>
<evidence type="ECO:0000313" key="3">
    <source>
        <dbReference type="Proteomes" id="UP001285441"/>
    </source>
</evidence>
<evidence type="ECO:0008006" key="4">
    <source>
        <dbReference type="Google" id="ProtNLM"/>
    </source>
</evidence>
<comment type="caution">
    <text evidence="2">The sequence shown here is derived from an EMBL/GenBank/DDBJ whole genome shotgun (WGS) entry which is preliminary data.</text>
</comment>
<name>A0AAE0NHZ4_9PEZI</name>
<dbReference type="EMBL" id="JAULSW010000005">
    <property type="protein sequence ID" value="KAK3381844.1"/>
    <property type="molecule type" value="Genomic_DNA"/>
</dbReference>
<proteinExistence type="predicted"/>
<dbReference type="AlphaFoldDB" id="A0AAE0NHZ4"/>
<evidence type="ECO:0000313" key="2">
    <source>
        <dbReference type="EMBL" id="KAK3381844.1"/>
    </source>
</evidence>
<organism evidence="2 3">
    <name type="scientific">Podospora didyma</name>
    <dbReference type="NCBI Taxonomy" id="330526"/>
    <lineage>
        <taxon>Eukaryota</taxon>
        <taxon>Fungi</taxon>
        <taxon>Dikarya</taxon>
        <taxon>Ascomycota</taxon>
        <taxon>Pezizomycotina</taxon>
        <taxon>Sordariomycetes</taxon>
        <taxon>Sordariomycetidae</taxon>
        <taxon>Sordariales</taxon>
        <taxon>Podosporaceae</taxon>
        <taxon>Podospora</taxon>
    </lineage>
</organism>
<keyword evidence="1" id="KW-1133">Transmembrane helix</keyword>